<protein>
    <recommendedName>
        <fullName evidence="5">SUR7 family protein-like protein</fullName>
    </recommendedName>
</protein>
<feature type="compositionally biased region" description="Basic and acidic residues" evidence="1">
    <location>
        <begin position="237"/>
        <end position="249"/>
    </location>
</feature>
<feature type="compositionally biased region" description="Basic residues" evidence="1">
    <location>
        <begin position="227"/>
        <end position="236"/>
    </location>
</feature>
<proteinExistence type="predicted"/>
<dbReference type="Pfam" id="PF06687">
    <property type="entry name" value="SUR7"/>
    <property type="match status" value="1"/>
</dbReference>
<gene>
    <name evidence="3" type="ORF">ACRE_065480</name>
</gene>
<dbReference type="PANTHER" id="PTHR36414">
    <property type="entry name" value="PROTEIN SUR7"/>
    <property type="match status" value="1"/>
</dbReference>
<organism evidence="3 4">
    <name type="scientific">Hapsidospora chrysogenum (strain ATCC 11550 / CBS 779.69 / DSM 880 / IAM 14645 / JCM 23072 / IMI 49137)</name>
    <name type="common">Acremonium chrysogenum</name>
    <dbReference type="NCBI Taxonomy" id="857340"/>
    <lineage>
        <taxon>Eukaryota</taxon>
        <taxon>Fungi</taxon>
        <taxon>Dikarya</taxon>
        <taxon>Ascomycota</taxon>
        <taxon>Pezizomycotina</taxon>
        <taxon>Sordariomycetes</taxon>
        <taxon>Hypocreomycetidae</taxon>
        <taxon>Hypocreales</taxon>
        <taxon>Bionectriaceae</taxon>
        <taxon>Hapsidospora</taxon>
    </lineage>
</organism>
<dbReference type="Proteomes" id="UP000029964">
    <property type="component" value="Unassembled WGS sequence"/>
</dbReference>
<keyword evidence="2" id="KW-0812">Transmembrane</keyword>
<dbReference type="InterPro" id="IPR009571">
    <property type="entry name" value="SUR7/Rim9-like_fungi"/>
</dbReference>
<dbReference type="GO" id="GO:0030866">
    <property type="term" value="P:cortical actin cytoskeleton organization"/>
    <property type="evidence" value="ECO:0007669"/>
    <property type="project" value="TreeGrafter"/>
</dbReference>
<dbReference type="EMBL" id="JPKY01000087">
    <property type="protein sequence ID" value="KFH42715.1"/>
    <property type="molecule type" value="Genomic_DNA"/>
</dbReference>
<dbReference type="GO" id="GO:0045121">
    <property type="term" value="C:membrane raft"/>
    <property type="evidence" value="ECO:0007669"/>
    <property type="project" value="TreeGrafter"/>
</dbReference>
<dbReference type="GO" id="GO:0031505">
    <property type="term" value="P:fungal-type cell wall organization"/>
    <property type="evidence" value="ECO:0007669"/>
    <property type="project" value="TreeGrafter"/>
</dbReference>
<dbReference type="OrthoDB" id="5419460at2759"/>
<feature type="transmembrane region" description="Helical" evidence="2">
    <location>
        <begin position="12"/>
        <end position="31"/>
    </location>
</feature>
<reference evidence="4" key="1">
    <citation type="journal article" date="2014" name="Genome Announc.">
        <title>Genome sequence and annotation of Acremonium chrysogenum, producer of the beta-lactam antibiotic cephalosporin C.</title>
        <authorList>
            <person name="Terfehr D."/>
            <person name="Dahlmann T.A."/>
            <person name="Specht T."/>
            <person name="Zadra I."/>
            <person name="Kuernsteiner H."/>
            <person name="Kueck U."/>
        </authorList>
    </citation>
    <scope>NUCLEOTIDE SEQUENCE [LARGE SCALE GENOMIC DNA]</scope>
    <source>
        <strain evidence="4">ATCC 11550 / CBS 779.69 / DSM 880 / IAM 14645 / JCM 23072 / IMI 49137</strain>
    </source>
</reference>
<feature type="transmembrane region" description="Helical" evidence="2">
    <location>
        <begin position="142"/>
        <end position="168"/>
    </location>
</feature>
<keyword evidence="2" id="KW-0472">Membrane</keyword>
<sequence length="249" mass="27940">MIRNVLLGTTGLFLLSGSLLLLWFVILGGITHHTPLSHIYFLRADTSDITGARPITQWTYFRNCGLDNLDCGNTRPAPPFGKGAWSSNPDNAPPDLVGSHGSDTTSRYYFYMWRFTWVFMLLTLFFETLAFFAAWISCFGRLGAAIAAAVAFIALFFHTLGTTMMTATFVKARNVFQGVGRSAKVGPYAFGFMWASWTALFLAVLLFGIGIKANRKSESGYTGRSWRRKRSVRQRSRSYDGRRVKDEYA</sequence>
<accession>A0A086T033</accession>
<evidence type="ECO:0000313" key="3">
    <source>
        <dbReference type="EMBL" id="KFH42715.1"/>
    </source>
</evidence>
<dbReference type="GO" id="GO:0005938">
    <property type="term" value="C:cell cortex"/>
    <property type="evidence" value="ECO:0007669"/>
    <property type="project" value="TreeGrafter"/>
</dbReference>
<evidence type="ECO:0008006" key="5">
    <source>
        <dbReference type="Google" id="ProtNLM"/>
    </source>
</evidence>
<comment type="caution">
    <text evidence="3">The sequence shown here is derived from an EMBL/GenBank/DDBJ whole genome shotgun (WGS) entry which is preliminary data.</text>
</comment>
<keyword evidence="2" id="KW-1133">Transmembrane helix</keyword>
<feature type="region of interest" description="Disordered" evidence="1">
    <location>
        <begin position="227"/>
        <end position="249"/>
    </location>
</feature>
<evidence type="ECO:0000256" key="1">
    <source>
        <dbReference type="SAM" id="MobiDB-lite"/>
    </source>
</evidence>
<evidence type="ECO:0000313" key="4">
    <source>
        <dbReference type="Proteomes" id="UP000029964"/>
    </source>
</evidence>
<feature type="transmembrane region" description="Helical" evidence="2">
    <location>
        <begin position="115"/>
        <end position="135"/>
    </location>
</feature>
<evidence type="ECO:0000256" key="2">
    <source>
        <dbReference type="SAM" id="Phobius"/>
    </source>
</evidence>
<dbReference type="GO" id="GO:0005886">
    <property type="term" value="C:plasma membrane"/>
    <property type="evidence" value="ECO:0007669"/>
    <property type="project" value="InterPro"/>
</dbReference>
<dbReference type="GO" id="GO:0032185">
    <property type="term" value="P:septin cytoskeleton organization"/>
    <property type="evidence" value="ECO:0007669"/>
    <property type="project" value="TreeGrafter"/>
</dbReference>
<feature type="transmembrane region" description="Helical" evidence="2">
    <location>
        <begin position="188"/>
        <end position="209"/>
    </location>
</feature>
<dbReference type="AlphaFoldDB" id="A0A086T033"/>
<keyword evidence="4" id="KW-1185">Reference proteome</keyword>
<dbReference type="GO" id="GO:0006897">
    <property type="term" value="P:endocytosis"/>
    <property type="evidence" value="ECO:0007669"/>
    <property type="project" value="TreeGrafter"/>
</dbReference>
<name>A0A086T033_HAPC1</name>
<dbReference type="HOGENOM" id="CLU_059603_2_0_1"/>
<dbReference type="PANTHER" id="PTHR36414:SF1">
    <property type="entry name" value="PROTEIN SUR7"/>
    <property type="match status" value="1"/>
</dbReference>